<dbReference type="EMBL" id="NCSJ02000070">
    <property type="protein sequence ID" value="RFU31700.1"/>
    <property type="molecule type" value="Genomic_DNA"/>
</dbReference>
<dbReference type="PROSITE" id="PS00061">
    <property type="entry name" value="ADH_SHORT"/>
    <property type="match status" value="1"/>
</dbReference>
<sequence>MGNLDVPINNAGMGETAPSLSIDLLRKTFEINVFSVAAMTESFLLLLRKSSEPRIIHVSSGVGSLTLRAQSLENGTFFPNYYAYNISKAALNMLSFCHMESLKGIKVIAFSPSFVATNLGGDIEAMKRQGSGNPAETGRSIRSVVEGKRDADSTKLIKDEGGYYPW</sequence>
<evidence type="ECO:0000256" key="1">
    <source>
        <dbReference type="ARBA" id="ARBA00022857"/>
    </source>
</evidence>
<keyword evidence="3" id="KW-1185">Reference proteome</keyword>
<dbReference type="PRINTS" id="PR00081">
    <property type="entry name" value="GDHRDH"/>
</dbReference>
<protein>
    <submittedName>
        <fullName evidence="2">Uncharacterized protein</fullName>
    </submittedName>
</protein>
<dbReference type="InterPro" id="IPR036291">
    <property type="entry name" value="NAD(P)-bd_dom_sf"/>
</dbReference>
<proteinExistence type="predicted"/>
<dbReference type="InterPro" id="IPR052184">
    <property type="entry name" value="SDR_enzymes"/>
</dbReference>
<dbReference type="Gene3D" id="3.40.50.720">
    <property type="entry name" value="NAD(P)-binding Rossmann-like Domain"/>
    <property type="match status" value="1"/>
</dbReference>
<comment type="caution">
    <text evidence="2">The sequence shown here is derived from an EMBL/GenBank/DDBJ whole genome shotgun (WGS) entry which is preliminary data.</text>
</comment>
<name>A0A3E2HE73_SCYLI</name>
<keyword evidence="1" id="KW-0521">NADP</keyword>
<dbReference type="PANTHER" id="PTHR45458:SF1">
    <property type="entry name" value="SHORT CHAIN DEHYDROGENASE"/>
    <property type="match status" value="1"/>
</dbReference>
<gene>
    <name evidence="2" type="ORF">B7463_g4639</name>
</gene>
<dbReference type="PANTHER" id="PTHR45458">
    <property type="entry name" value="SHORT-CHAIN DEHYDROGENASE/REDUCTASE SDR"/>
    <property type="match status" value="1"/>
</dbReference>
<dbReference type="STRING" id="5539.A0A3E2HE73"/>
<evidence type="ECO:0000313" key="2">
    <source>
        <dbReference type="EMBL" id="RFU31700.1"/>
    </source>
</evidence>
<feature type="non-terminal residue" evidence="2">
    <location>
        <position position="1"/>
    </location>
</feature>
<dbReference type="SUPFAM" id="SSF51735">
    <property type="entry name" value="NAD(P)-binding Rossmann-fold domains"/>
    <property type="match status" value="1"/>
</dbReference>
<dbReference type="OMA" id="ITEHASG"/>
<dbReference type="Proteomes" id="UP000258309">
    <property type="component" value="Unassembled WGS sequence"/>
</dbReference>
<dbReference type="OrthoDB" id="1933717at2759"/>
<organism evidence="2 3">
    <name type="scientific">Scytalidium lignicola</name>
    <name type="common">Hyphomycete</name>
    <dbReference type="NCBI Taxonomy" id="5539"/>
    <lineage>
        <taxon>Eukaryota</taxon>
        <taxon>Fungi</taxon>
        <taxon>Dikarya</taxon>
        <taxon>Ascomycota</taxon>
        <taxon>Pezizomycotina</taxon>
        <taxon>Leotiomycetes</taxon>
        <taxon>Leotiomycetes incertae sedis</taxon>
        <taxon>Scytalidium</taxon>
    </lineage>
</organism>
<dbReference type="GO" id="GO:0016616">
    <property type="term" value="F:oxidoreductase activity, acting on the CH-OH group of donors, NAD or NADP as acceptor"/>
    <property type="evidence" value="ECO:0007669"/>
    <property type="project" value="TreeGrafter"/>
</dbReference>
<feature type="non-terminal residue" evidence="2">
    <location>
        <position position="166"/>
    </location>
</feature>
<dbReference type="Pfam" id="PF00106">
    <property type="entry name" value="adh_short"/>
    <property type="match status" value="1"/>
</dbReference>
<reference evidence="2 3" key="1">
    <citation type="submission" date="2018-05" db="EMBL/GenBank/DDBJ databases">
        <title>Draft genome sequence of Scytalidium lignicola DSM 105466, a ubiquitous saprotrophic fungus.</title>
        <authorList>
            <person name="Buettner E."/>
            <person name="Gebauer A.M."/>
            <person name="Hofrichter M."/>
            <person name="Liers C."/>
            <person name="Kellner H."/>
        </authorList>
    </citation>
    <scope>NUCLEOTIDE SEQUENCE [LARGE SCALE GENOMIC DNA]</scope>
    <source>
        <strain evidence="2 3">DSM 105466</strain>
    </source>
</reference>
<evidence type="ECO:0000313" key="3">
    <source>
        <dbReference type="Proteomes" id="UP000258309"/>
    </source>
</evidence>
<accession>A0A3E2HE73</accession>
<dbReference type="AlphaFoldDB" id="A0A3E2HE73"/>
<dbReference type="InterPro" id="IPR020904">
    <property type="entry name" value="Sc_DH/Rdtase_CS"/>
</dbReference>
<dbReference type="InterPro" id="IPR002347">
    <property type="entry name" value="SDR_fam"/>
</dbReference>